<name>X1M377_9ZZZZ</name>
<protein>
    <submittedName>
        <fullName evidence="1">Uncharacterized protein</fullName>
    </submittedName>
</protein>
<feature type="non-terminal residue" evidence="1">
    <location>
        <position position="33"/>
    </location>
</feature>
<dbReference type="AlphaFoldDB" id="X1M377"/>
<reference evidence="1" key="1">
    <citation type="journal article" date="2014" name="Front. Microbiol.">
        <title>High frequency of phylogenetically diverse reductive dehalogenase-homologous genes in deep subseafloor sedimentary metagenomes.</title>
        <authorList>
            <person name="Kawai M."/>
            <person name="Futagami T."/>
            <person name="Toyoda A."/>
            <person name="Takaki Y."/>
            <person name="Nishi S."/>
            <person name="Hori S."/>
            <person name="Arai W."/>
            <person name="Tsubouchi T."/>
            <person name="Morono Y."/>
            <person name="Uchiyama I."/>
            <person name="Ito T."/>
            <person name="Fujiyama A."/>
            <person name="Inagaki F."/>
            <person name="Takami H."/>
        </authorList>
    </citation>
    <scope>NUCLEOTIDE SEQUENCE</scope>
    <source>
        <strain evidence="1">Expedition CK06-06</strain>
    </source>
</reference>
<comment type="caution">
    <text evidence="1">The sequence shown here is derived from an EMBL/GenBank/DDBJ whole genome shotgun (WGS) entry which is preliminary data.</text>
</comment>
<evidence type="ECO:0000313" key="1">
    <source>
        <dbReference type="EMBL" id="GAI25818.1"/>
    </source>
</evidence>
<proteinExistence type="predicted"/>
<accession>X1M377</accession>
<gene>
    <name evidence="1" type="ORF">S06H3_30037</name>
</gene>
<sequence length="33" mass="3888">MSHRKVNADFNMNKNNFAPKVGLFKKLLLERIL</sequence>
<organism evidence="1">
    <name type="scientific">marine sediment metagenome</name>
    <dbReference type="NCBI Taxonomy" id="412755"/>
    <lineage>
        <taxon>unclassified sequences</taxon>
        <taxon>metagenomes</taxon>
        <taxon>ecological metagenomes</taxon>
    </lineage>
</organism>
<dbReference type="EMBL" id="BARV01017659">
    <property type="protein sequence ID" value="GAI25818.1"/>
    <property type="molecule type" value="Genomic_DNA"/>
</dbReference>